<organism evidence="1">
    <name type="scientific">marine sediment metagenome</name>
    <dbReference type="NCBI Taxonomy" id="412755"/>
    <lineage>
        <taxon>unclassified sequences</taxon>
        <taxon>metagenomes</taxon>
        <taxon>ecological metagenomes</taxon>
    </lineage>
</organism>
<protein>
    <submittedName>
        <fullName evidence="1">Uncharacterized protein</fullName>
    </submittedName>
</protein>
<gene>
    <name evidence="1" type="ORF">LCGC14_2408390</name>
</gene>
<reference evidence="1" key="1">
    <citation type="journal article" date="2015" name="Nature">
        <title>Complex archaea that bridge the gap between prokaryotes and eukaryotes.</title>
        <authorList>
            <person name="Spang A."/>
            <person name="Saw J.H."/>
            <person name="Jorgensen S.L."/>
            <person name="Zaremba-Niedzwiedzka K."/>
            <person name="Martijn J."/>
            <person name="Lind A.E."/>
            <person name="van Eijk R."/>
            <person name="Schleper C."/>
            <person name="Guy L."/>
            <person name="Ettema T.J."/>
        </authorList>
    </citation>
    <scope>NUCLEOTIDE SEQUENCE</scope>
</reference>
<evidence type="ECO:0000313" key="1">
    <source>
        <dbReference type="EMBL" id="KKL25131.1"/>
    </source>
</evidence>
<name>A0A0F9E5E1_9ZZZZ</name>
<dbReference type="AlphaFoldDB" id="A0A0F9E5E1"/>
<sequence>MTKGKWVAVVAAVFLFAAAIVFGVEEAQSLFGTLADFVTGGAE</sequence>
<proteinExistence type="predicted"/>
<accession>A0A0F9E5E1</accession>
<dbReference type="EMBL" id="LAZR01036330">
    <property type="protein sequence ID" value="KKL25131.1"/>
    <property type="molecule type" value="Genomic_DNA"/>
</dbReference>
<comment type="caution">
    <text evidence="1">The sequence shown here is derived from an EMBL/GenBank/DDBJ whole genome shotgun (WGS) entry which is preliminary data.</text>
</comment>